<reference evidence="7 8" key="1">
    <citation type="submission" date="2014-01" db="EMBL/GenBank/DDBJ databases">
        <title>Sulfitobacter donghicola JCM 14565 Genome Sequencing.</title>
        <authorList>
            <person name="Lai Q."/>
            <person name="Hong Z."/>
        </authorList>
    </citation>
    <scope>NUCLEOTIDE SEQUENCE [LARGE SCALE GENOMIC DNA]</scope>
    <source>
        <strain evidence="7 8">JCM 14565</strain>
    </source>
</reference>
<dbReference type="PANTHER" id="PTHR35534">
    <property type="entry name" value="50S RIBOSOMAL PROTEIN L32"/>
    <property type="match status" value="1"/>
</dbReference>
<evidence type="ECO:0000313" key="8">
    <source>
        <dbReference type="Proteomes" id="UP000027734"/>
    </source>
</evidence>
<keyword evidence="3 5" id="KW-0687">Ribonucleoprotein</keyword>
<dbReference type="InterPro" id="IPR011332">
    <property type="entry name" value="Ribosomal_zn-bd"/>
</dbReference>
<protein>
    <recommendedName>
        <fullName evidence="4 5">Large ribosomal subunit protein bL32</fullName>
    </recommendedName>
</protein>
<dbReference type="GO" id="GO:0006412">
    <property type="term" value="P:translation"/>
    <property type="evidence" value="ECO:0007669"/>
    <property type="project" value="UniProtKB-UniRule"/>
</dbReference>
<dbReference type="OrthoDB" id="9801927at2"/>
<dbReference type="Proteomes" id="UP000027734">
    <property type="component" value="Unassembled WGS sequence"/>
</dbReference>
<dbReference type="EMBL" id="JAMC01000003">
    <property type="protein sequence ID" value="KEJ89564.1"/>
    <property type="molecule type" value="Genomic_DNA"/>
</dbReference>
<dbReference type="InterPro" id="IPR002677">
    <property type="entry name" value="Ribosomal_bL32"/>
</dbReference>
<dbReference type="InterPro" id="IPR044957">
    <property type="entry name" value="Ribosomal_bL32_bact"/>
</dbReference>
<proteinExistence type="inferred from homology"/>
<evidence type="ECO:0000256" key="2">
    <source>
        <dbReference type="ARBA" id="ARBA00022980"/>
    </source>
</evidence>
<gene>
    <name evidence="5" type="primary">rpmF</name>
    <name evidence="7" type="ORF">DSW25_11245</name>
</gene>
<evidence type="ECO:0000256" key="5">
    <source>
        <dbReference type="HAMAP-Rule" id="MF_00340"/>
    </source>
</evidence>
<dbReference type="AlphaFoldDB" id="A0A073III7"/>
<dbReference type="SUPFAM" id="SSF57829">
    <property type="entry name" value="Zn-binding ribosomal proteins"/>
    <property type="match status" value="1"/>
</dbReference>
<comment type="caution">
    <text evidence="7">The sequence shown here is derived from an EMBL/GenBank/DDBJ whole genome shotgun (WGS) entry which is preliminary data.</text>
</comment>
<dbReference type="Pfam" id="PF01783">
    <property type="entry name" value="Ribosomal_L32p"/>
    <property type="match status" value="1"/>
</dbReference>
<dbReference type="NCBIfam" id="TIGR01031">
    <property type="entry name" value="rpmF_bact"/>
    <property type="match status" value="1"/>
</dbReference>
<sequence>MAVQQNKVSKSRRNNRRSHDSLSAANPNECPNCGELKRPHHICSACGHYDDKEVIAQVDEIDLEDDAA</sequence>
<organism evidence="7 8">
    <name type="scientific">Sulfitobacter donghicola DSW-25 = KCTC 12864 = JCM 14565</name>
    <dbReference type="NCBI Taxonomy" id="1300350"/>
    <lineage>
        <taxon>Bacteria</taxon>
        <taxon>Pseudomonadati</taxon>
        <taxon>Pseudomonadota</taxon>
        <taxon>Alphaproteobacteria</taxon>
        <taxon>Rhodobacterales</taxon>
        <taxon>Roseobacteraceae</taxon>
        <taxon>Sulfitobacter</taxon>
    </lineage>
</organism>
<evidence type="ECO:0000256" key="6">
    <source>
        <dbReference type="SAM" id="MobiDB-lite"/>
    </source>
</evidence>
<comment type="similarity">
    <text evidence="1 5">Belongs to the bacterial ribosomal protein bL32 family.</text>
</comment>
<dbReference type="PANTHER" id="PTHR35534:SF1">
    <property type="entry name" value="LARGE RIBOSOMAL SUBUNIT PROTEIN BL32"/>
    <property type="match status" value="1"/>
</dbReference>
<keyword evidence="2 5" id="KW-0689">Ribosomal protein</keyword>
<evidence type="ECO:0000256" key="4">
    <source>
        <dbReference type="ARBA" id="ARBA00035178"/>
    </source>
</evidence>
<evidence type="ECO:0000313" key="7">
    <source>
        <dbReference type="EMBL" id="KEJ89564.1"/>
    </source>
</evidence>
<accession>A0A073III7</accession>
<name>A0A073III7_9RHOB</name>
<dbReference type="GO" id="GO:0015934">
    <property type="term" value="C:large ribosomal subunit"/>
    <property type="evidence" value="ECO:0007669"/>
    <property type="project" value="InterPro"/>
</dbReference>
<dbReference type="eggNOG" id="COG0333">
    <property type="taxonomic scope" value="Bacteria"/>
</dbReference>
<evidence type="ECO:0000256" key="1">
    <source>
        <dbReference type="ARBA" id="ARBA00008560"/>
    </source>
</evidence>
<dbReference type="RefSeq" id="WP_025060430.1">
    <property type="nucleotide sequence ID" value="NZ_JAMC01000003.1"/>
</dbReference>
<dbReference type="HAMAP" id="MF_00340">
    <property type="entry name" value="Ribosomal_bL32"/>
    <property type="match status" value="1"/>
</dbReference>
<evidence type="ECO:0000256" key="3">
    <source>
        <dbReference type="ARBA" id="ARBA00023274"/>
    </source>
</evidence>
<dbReference type="GO" id="GO:0003735">
    <property type="term" value="F:structural constituent of ribosome"/>
    <property type="evidence" value="ECO:0007669"/>
    <property type="project" value="InterPro"/>
</dbReference>
<feature type="region of interest" description="Disordered" evidence="6">
    <location>
        <begin position="1"/>
        <end position="31"/>
    </location>
</feature>
<keyword evidence="8" id="KW-1185">Reference proteome</keyword>